<dbReference type="Proteomes" id="UP000661691">
    <property type="component" value="Unassembled WGS sequence"/>
</dbReference>
<organism evidence="3 4">
    <name type="scientific">Polycladospora coralii</name>
    <dbReference type="NCBI Taxonomy" id="2771432"/>
    <lineage>
        <taxon>Bacteria</taxon>
        <taxon>Bacillati</taxon>
        <taxon>Bacillota</taxon>
        <taxon>Bacilli</taxon>
        <taxon>Bacillales</taxon>
        <taxon>Thermoactinomycetaceae</taxon>
        <taxon>Polycladospora</taxon>
    </lineage>
</organism>
<sequence>MIQYKKLILTFLLAFSLSTVSNIAYANDPITFPPPKDGETPISNVGEPTEEEFKKFQEEVKNELSKIENEFPLTEAEKNEAKKLDSIKEQLSREFEAKNIELSKDTRPVPNSYEDYINLDRKNDPLGDVEKVPQRIAGSAKWHYFGWGDIAFAKPGTSGNSFDYGTFRHTGMWDNDKKRLITAQPSPGVIWEYQTEWNDRYPEIFGSWIPSLTASERASATRYAVAQLGEPYSLRHAKTVSYRWYCSKLPWAGIHGHGVDIDRDGGFLVLPDDIYYDSDVSKFVNF</sequence>
<dbReference type="SUPFAM" id="SSF54001">
    <property type="entry name" value="Cysteine proteinases"/>
    <property type="match status" value="1"/>
</dbReference>
<proteinExistence type="predicted"/>
<evidence type="ECO:0000256" key="2">
    <source>
        <dbReference type="SAM" id="SignalP"/>
    </source>
</evidence>
<feature type="chain" id="PRO_5037725531" evidence="2">
    <location>
        <begin position="27"/>
        <end position="286"/>
    </location>
</feature>
<keyword evidence="4" id="KW-1185">Reference proteome</keyword>
<gene>
    <name evidence="3" type="ORF">IC620_08160</name>
</gene>
<reference evidence="3" key="1">
    <citation type="submission" date="2020-09" db="EMBL/GenBank/DDBJ databases">
        <title>A novel bacterium of genus Hazenella, isolated from South China Sea.</title>
        <authorList>
            <person name="Huang H."/>
            <person name="Mo K."/>
            <person name="Hu Y."/>
        </authorList>
    </citation>
    <scope>NUCLEOTIDE SEQUENCE</scope>
    <source>
        <strain evidence="3">IB182357</strain>
    </source>
</reference>
<accession>A0A926RU03</accession>
<feature type="coiled-coil region" evidence="1">
    <location>
        <begin position="57"/>
        <end position="94"/>
    </location>
</feature>
<keyword evidence="2" id="KW-0732">Signal</keyword>
<comment type="caution">
    <text evidence="3">The sequence shown here is derived from an EMBL/GenBank/DDBJ whole genome shotgun (WGS) entry which is preliminary data.</text>
</comment>
<evidence type="ECO:0000313" key="3">
    <source>
        <dbReference type="EMBL" id="MBD1372328.1"/>
    </source>
</evidence>
<feature type="signal peptide" evidence="2">
    <location>
        <begin position="1"/>
        <end position="26"/>
    </location>
</feature>
<dbReference type="InterPro" id="IPR038765">
    <property type="entry name" value="Papain-like_cys_pep_sf"/>
</dbReference>
<dbReference type="RefSeq" id="WP_191140616.1">
    <property type="nucleotide sequence ID" value="NZ_JACXAG020000007.1"/>
</dbReference>
<dbReference type="EMBL" id="JACXAH010000010">
    <property type="protein sequence ID" value="MBD1372328.1"/>
    <property type="molecule type" value="Genomic_DNA"/>
</dbReference>
<evidence type="ECO:0000313" key="4">
    <source>
        <dbReference type="Proteomes" id="UP000661691"/>
    </source>
</evidence>
<keyword evidence="1" id="KW-0175">Coiled coil</keyword>
<dbReference type="AlphaFoldDB" id="A0A926RU03"/>
<protein>
    <submittedName>
        <fullName evidence="3">Uncharacterized protein</fullName>
    </submittedName>
</protein>
<evidence type="ECO:0000256" key="1">
    <source>
        <dbReference type="SAM" id="Coils"/>
    </source>
</evidence>
<dbReference type="Gene3D" id="3.90.1720.10">
    <property type="entry name" value="endopeptidase domain like (from Nostoc punctiforme)"/>
    <property type="match status" value="1"/>
</dbReference>
<name>A0A926RU03_9BACL</name>